<accession>A0AAE3IUC9</accession>
<dbReference type="Gene3D" id="3.30.530.20">
    <property type="match status" value="1"/>
</dbReference>
<dbReference type="AlphaFoldDB" id="A0AAE3IUC9"/>
<sequence length="141" mass="16172">MNNLTKMQIEKSANEVFEAFVDPVKIGNFWFSSSSERWERGKTITLRYEEYHAQVNIFIDDLELNKKIVFTGGDGHMVTITLTAVNPARTIIEVFETGFEETAPDFIHQIIDNKEGWVYTLTCLKAYLEYGVNTLRGALVK</sequence>
<reference evidence="3" key="1">
    <citation type="submission" date="2022-10" db="EMBL/GenBank/DDBJ databases">
        <title>Description of Fervidibacillus gen. nov. in the family Fervidibacillaceae fam. nov. with two species, Fervidibacillus albus sp. nov., and Fervidibacillus halotolerans sp. nov., isolated from tidal flat sediments.</title>
        <authorList>
            <person name="Kwon K.K."/>
            <person name="Yang S.-H."/>
        </authorList>
    </citation>
    <scope>NUCLEOTIDE SEQUENCE</scope>
    <source>
        <strain evidence="3">JCM 19140</strain>
    </source>
</reference>
<comment type="caution">
    <text evidence="3">The sequence shown here is derived from an EMBL/GenBank/DDBJ whole genome shotgun (WGS) entry which is preliminary data.</text>
</comment>
<evidence type="ECO:0000256" key="1">
    <source>
        <dbReference type="ARBA" id="ARBA00006817"/>
    </source>
</evidence>
<keyword evidence="4" id="KW-1185">Reference proteome</keyword>
<gene>
    <name evidence="3" type="ORF">OEV98_14725</name>
</gene>
<name>A0AAE3IUC9_9BACI</name>
<comment type="similarity">
    <text evidence="1">Belongs to the AHA1 family.</text>
</comment>
<dbReference type="EMBL" id="JAOUSF010000005">
    <property type="protein sequence ID" value="MCU9614795.1"/>
    <property type="molecule type" value="Genomic_DNA"/>
</dbReference>
<feature type="domain" description="Activator of Hsp90 ATPase homologue 1/2-like C-terminal" evidence="2">
    <location>
        <begin position="12"/>
        <end position="129"/>
    </location>
</feature>
<evidence type="ECO:0000313" key="4">
    <source>
        <dbReference type="Proteomes" id="UP001209318"/>
    </source>
</evidence>
<protein>
    <submittedName>
        <fullName evidence="3">SRPBCC domain-containing protein</fullName>
    </submittedName>
</protein>
<proteinExistence type="inferred from homology"/>
<evidence type="ECO:0000313" key="3">
    <source>
        <dbReference type="EMBL" id="MCU9614795.1"/>
    </source>
</evidence>
<evidence type="ECO:0000259" key="2">
    <source>
        <dbReference type="Pfam" id="PF08327"/>
    </source>
</evidence>
<dbReference type="RefSeq" id="WP_263074116.1">
    <property type="nucleotide sequence ID" value="NZ_JAOUSF010000005.1"/>
</dbReference>
<dbReference type="Proteomes" id="UP001209318">
    <property type="component" value="Unassembled WGS sequence"/>
</dbReference>
<dbReference type="Pfam" id="PF08327">
    <property type="entry name" value="AHSA1"/>
    <property type="match status" value="1"/>
</dbReference>
<dbReference type="InterPro" id="IPR013538">
    <property type="entry name" value="ASHA1/2-like_C"/>
</dbReference>
<organism evidence="3 4">
    <name type="scientific">Perspicuibacillus lycopersici</name>
    <dbReference type="NCBI Taxonomy" id="1325689"/>
    <lineage>
        <taxon>Bacteria</taxon>
        <taxon>Bacillati</taxon>
        <taxon>Bacillota</taxon>
        <taxon>Bacilli</taxon>
        <taxon>Bacillales</taxon>
        <taxon>Bacillaceae</taxon>
        <taxon>Perspicuibacillus</taxon>
    </lineage>
</organism>
<dbReference type="InterPro" id="IPR023393">
    <property type="entry name" value="START-like_dom_sf"/>
</dbReference>
<dbReference type="SUPFAM" id="SSF55961">
    <property type="entry name" value="Bet v1-like"/>
    <property type="match status" value="1"/>
</dbReference>